<reference evidence="2" key="4">
    <citation type="submission" date="2020-11" db="EMBL/GenBank/DDBJ databases">
        <title>Agrobacterium vitis strain K377 genome.</title>
        <authorList>
            <person name="Xi H."/>
        </authorList>
    </citation>
    <scope>NUCLEOTIDE SEQUENCE</scope>
    <source>
        <strain evidence="2">K377</strain>
        <plasmid evidence="2">unnamed2</plasmid>
    </source>
</reference>
<evidence type="ECO:0000313" key="1">
    <source>
        <dbReference type="EMBL" id="KAA3522448.1"/>
    </source>
</evidence>
<dbReference type="Proteomes" id="UP000655037">
    <property type="component" value="Unassembled WGS sequence"/>
</dbReference>
<evidence type="ECO:0000313" key="5">
    <source>
        <dbReference type="EMBL" id="MVA59228.1"/>
    </source>
</evidence>
<gene>
    <name evidence="3" type="ORF">BBI04_019310</name>
    <name evidence="1" type="ORF">DXT89_21855</name>
    <name evidence="5" type="ORF">GOZ88_24300</name>
    <name evidence="4" type="ORF">GOZ95_22425</name>
    <name evidence="2" type="ORF">IEI95_001160</name>
</gene>
<reference evidence="1 8" key="1">
    <citation type="submission" date="2018-08" db="EMBL/GenBank/DDBJ databases">
        <title>Genome sequencing of Agrobacterium vitis strain ICMP 10754.</title>
        <authorList>
            <person name="Visnovsky S.B."/>
            <person name="Pitman A.R."/>
        </authorList>
    </citation>
    <scope>NUCLEOTIDE SEQUENCE [LARGE SCALE GENOMIC DNA]</scope>
    <source>
        <strain evidence="1 8">ICMP 10754</strain>
    </source>
</reference>
<dbReference type="Proteomes" id="UP000440716">
    <property type="component" value="Unassembled WGS sequence"/>
</dbReference>
<dbReference type="AlphaFoldDB" id="A0A120DCZ0"/>
<dbReference type="EMBL" id="MBEV02000011">
    <property type="protein sequence ID" value="MUP06949.1"/>
    <property type="molecule type" value="Genomic_DNA"/>
</dbReference>
<dbReference type="Proteomes" id="UP000436911">
    <property type="component" value="Unassembled WGS sequence"/>
</dbReference>
<accession>A0A120DCZ0</accession>
<evidence type="ECO:0000313" key="2">
    <source>
        <dbReference type="EMBL" id="MBF2712872.1"/>
    </source>
</evidence>
<dbReference type="GeneID" id="60684728"/>
<reference evidence="3 6" key="2">
    <citation type="submission" date="2019-11" db="EMBL/GenBank/DDBJ databases">
        <title>Whole-genome sequencing of Allorhizobium vitis.</title>
        <authorList>
            <person name="Gan H.M."/>
            <person name="Savka M.A."/>
        </authorList>
    </citation>
    <scope>NUCLEOTIDE SEQUENCE [LARGE SCALE GENOMIC DNA]</scope>
    <source>
        <strain evidence="3 6">AB4</strain>
    </source>
</reference>
<geneLocation type="plasmid" evidence="2">
    <name>unnamed2</name>
</geneLocation>
<protein>
    <submittedName>
        <fullName evidence="1">Uncharacterized protein</fullName>
    </submittedName>
</protein>
<reference evidence="7 9" key="3">
    <citation type="submission" date="2019-12" db="EMBL/GenBank/DDBJ databases">
        <title>Whole-genome sequencing of Allorhizobium vitis.</title>
        <authorList>
            <person name="Gan H.M."/>
            <person name="Szegedi E."/>
            <person name="Burr T."/>
            <person name="Savka M.A."/>
        </authorList>
    </citation>
    <scope>NUCLEOTIDE SEQUENCE [LARGE SCALE GENOMIC DNA]</scope>
    <source>
        <strain evidence="5 9">CG415</strain>
        <strain evidence="4 7">CG989</strain>
    </source>
</reference>
<dbReference type="EMBL" id="WPHM01000014">
    <property type="protein sequence ID" value="MUZ60189.1"/>
    <property type="molecule type" value="Genomic_DNA"/>
</dbReference>
<dbReference type="EMBL" id="JACXXJ020000002">
    <property type="protein sequence ID" value="MBF2712872.1"/>
    <property type="molecule type" value="Genomic_DNA"/>
</dbReference>
<dbReference type="Proteomes" id="UP000436692">
    <property type="component" value="Unassembled WGS sequence"/>
</dbReference>
<name>A0A120DCZ0_AGRVI</name>
<comment type="caution">
    <text evidence="1">The sequence shown here is derived from an EMBL/GenBank/DDBJ whole genome shotgun (WGS) entry which is preliminary data.</text>
</comment>
<dbReference type="EMBL" id="QUSG01000018">
    <property type="protein sequence ID" value="KAA3522448.1"/>
    <property type="molecule type" value="Genomic_DNA"/>
</dbReference>
<evidence type="ECO:0000313" key="6">
    <source>
        <dbReference type="Proteomes" id="UP000175993"/>
    </source>
</evidence>
<evidence type="ECO:0000313" key="8">
    <source>
        <dbReference type="Proteomes" id="UP000436911"/>
    </source>
</evidence>
<evidence type="ECO:0000313" key="4">
    <source>
        <dbReference type="EMBL" id="MUZ60189.1"/>
    </source>
</evidence>
<dbReference type="OrthoDB" id="8292490at2"/>
<evidence type="ECO:0000313" key="9">
    <source>
        <dbReference type="Proteomes" id="UP000440716"/>
    </source>
</evidence>
<evidence type="ECO:0000313" key="3">
    <source>
        <dbReference type="EMBL" id="MUP06949.1"/>
    </source>
</evidence>
<dbReference type="EMBL" id="WPHU01000014">
    <property type="protein sequence ID" value="MVA59228.1"/>
    <property type="molecule type" value="Genomic_DNA"/>
</dbReference>
<dbReference type="Proteomes" id="UP000175993">
    <property type="component" value="Unassembled WGS sequence"/>
</dbReference>
<proteinExistence type="predicted"/>
<sequence>MQKNNFDSPSAIRKTHLFSVMVDAELMGTGVDPVNPDEINLLYYMPLFSLVAWKNRVRIMVATKALIASSLARRSQPAAPLAEGSSCLVCESV</sequence>
<evidence type="ECO:0000313" key="7">
    <source>
        <dbReference type="Proteomes" id="UP000436692"/>
    </source>
</evidence>
<organism evidence="1 8">
    <name type="scientific">Agrobacterium vitis</name>
    <name type="common">Rhizobium vitis</name>
    <dbReference type="NCBI Taxonomy" id="373"/>
    <lineage>
        <taxon>Bacteria</taxon>
        <taxon>Pseudomonadati</taxon>
        <taxon>Pseudomonadota</taxon>
        <taxon>Alphaproteobacteria</taxon>
        <taxon>Hyphomicrobiales</taxon>
        <taxon>Rhizobiaceae</taxon>
        <taxon>Rhizobium/Agrobacterium group</taxon>
        <taxon>Agrobacterium</taxon>
    </lineage>
</organism>
<keyword evidence="2" id="KW-0614">Plasmid</keyword>
<dbReference type="RefSeq" id="WP_060716591.1">
    <property type="nucleotide sequence ID" value="NZ_CP055267.1"/>
</dbReference>